<dbReference type="AlphaFoldDB" id="D4DK37"/>
<dbReference type="SMART" id="SM00220">
    <property type="entry name" value="S_TKc"/>
    <property type="match status" value="1"/>
</dbReference>
<dbReference type="GeneID" id="9584359"/>
<dbReference type="InterPro" id="IPR011009">
    <property type="entry name" value="Kinase-like_dom_sf"/>
</dbReference>
<organism evidence="2 3">
    <name type="scientific">Trichophyton verrucosum (strain HKI 0517)</name>
    <dbReference type="NCBI Taxonomy" id="663202"/>
    <lineage>
        <taxon>Eukaryota</taxon>
        <taxon>Fungi</taxon>
        <taxon>Dikarya</taxon>
        <taxon>Ascomycota</taxon>
        <taxon>Pezizomycotina</taxon>
        <taxon>Eurotiomycetes</taxon>
        <taxon>Eurotiomycetidae</taxon>
        <taxon>Onygenales</taxon>
        <taxon>Arthrodermataceae</taxon>
        <taxon>Trichophyton</taxon>
    </lineage>
</organism>
<reference evidence="3" key="1">
    <citation type="journal article" date="2011" name="Genome Biol.">
        <title>Comparative and functional genomics provide insights into the pathogenicity of dermatophytic fungi.</title>
        <authorList>
            <person name="Burmester A."/>
            <person name="Shelest E."/>
            <person name="Gloeckner G."/>
            <person name="Heddergott C."/>
            <person name="Schindler S."/>
            <person name="Staib P."/>
            <person name="Heidel A."/>
            <person name="Felder M."/>
            <person name="Petzold A."/>
            <person name="Szafranski K."/>
            <person name="Feuermann M."/>
            <person name="Pedruzzi I."/>
            <person name="Priebe S."/>
            <person name="Groth M."/>
            <person name="Winkler R."/>
            <person name="Li W."/>
            <person name="Kniemeyer O."/>
            <person name="Schroeckh V."/>
            <person name="Hertweck C."/>
            <person name="Hube B."/>
            <person name="White T.C."/>
            <person name="Platzer M."/>
            <person name="Guthke R."/>
            <person name="Heitman J."/>
            <person name="Woestemeyer J."/>
            <person name="Zipfel P.F."/>
            <person name="Monod M."/>
            <person name="Brakhage A.A."/>
        </authorList>
    </citation>
    <scope>NUCLEOTIDE SEQUENCE [LARGE SCALE GENOMIC DNA]</scope>
    <source>
        <strain evidence="3">HKI 0517</strain>
    </source>
</reference>
<name>D4DK37_TRIVH</name>
<dbReference type="Gene3D" id="1.10.510.10">
    <property type="entry name" value="Transferase(Phosphotransferase) domain 1"/>
    <property type="match status" value="1"/>
</dbReference>
<dbReference type="KEGG" id="tve:TRV_07558"/>
<dbReference type="Proteomes" id="UP000008383">
    <property type="component" value="Unassembled WGS sequence"/>
</dbReference>
<evidence type="ECO:0000313" key="3">
    <source>
        <dbReference type="Proteomes" id="UP000008383"/>
    </source>
</evidence>
<dbReference type="GO" id="GO:0004672">
    <property type="term" value="F:protein kinase activity"/>
    <property type="evidence" value="ECO:0007669"/>
    <property type="project" value="InterPro"/>
</dbReference>
<dbReference type="OrthoDB" id="4173877at2759"/>
<comment type="caution">
    <text evidence="2">The sequence shown here is derived from an EMBL/GenBank/DDBJ whole genome shotgun (WGS) entry which is preliminary data.</text>
</comment>
<protein>
    <submittedName>
        <fullName evidence="2">Rho-associated protein kinase, putative</fullName>
    </submittedName>
</protein>
<keyword evidence="2" id="KW-0808">Transferase</keyword>
<feature type="domain" description="Protein kinase" evidence="1">
    <location>
        <begin position="37"/>
        <end position="301"/>
    </location>
</feature>
<dbReference type="Pfam" id="PF00069">
    <property type="entry name" value="Pkinase"/>
    <property type="match status" value="1"/>
</dbReference>
<dbReference type="GO" id="GO:0005524">
    <property type="term" value="F:ATP binding"/>
    <property type="evidence" value="ECO:0007669"/>
    <property type="project" value="InterPro"/>
</dbReference>
<evidence type="ECO:0000259" key="1">
    <source>
        <dbReference type="PROSITE" id="PS50011"/>
    </source>
</evidence>
<dbReference type="HOGENOM" id="CLU_000288_31_1_1"/>
<proteinExistence type="predicted"/>
<sequence>MPGLNFTYEYFCEVVGQLTRHSSSPVTRENLNPLIQQVLTQFAGSTIYGVGGHSVLISIANNIGVKISYTPGGEHLRHEQSVFQLLASEPCQHIAHSLFTGPDVIFMELFPNGTLYDRLWKADKPYPVLQWMQQLCDAAACLESVGYAHGDINPRNILFDDQGQIRLIDYDHALKVGETVEVGFEPYVRHRKEDYGIAGPDTEQFALGSVFWFMSRGSELYADIDGAERVNRLIGCKFPELNVESDPIDAIIYDCWHGKFESIAALARRVQQVVLDESLKEKRKMCEESYSRISACLDSAS</sequence>
<keyword evidence="3" id="KW-1185">Reference proteome</keyword>
<accession>D4DK37</accession>
<dbReference type="EMBL" id="ACYE01000451">
    <property type="protein sequence ID" value="EFE37785.1"/>
    <property type="molecule type" value="Genomic_DNA"/>
</dbReference>
<dbReference type="RefSeq" id="XP_003018430.1">
    <property type="nucleotide sequence ID" value="XM_003018384.1"/>
</dbReference>
<keyword evidence="2" id="KW-0418">Kinase</keyword>
<gene>
    <name evidence="2" type="ORF">TRV_07558</name>
</gene>
<dbReference type="InterPro" id="IPR000719">
    <property type="entry name" value="Prot_kinase_dom"/>
</dbReference>
<dbReference type="PROSITE" id="PS50011">
    <property type="entry name" value="PROTEIN_KINASE_DOM"/>
    <property type="match status" value="1"/>
</dbReference>
<dbReference type="SUPFAM" id="SSF56112">
    <property type="entry name" value="Protein kinase-like (PK-like)"/>
    <property type="match status" value="1"/>
</dbReference>
<evidence type="ECO:0000313" key="2">
    <source>
        <dbReference type="EMBL" id="EFE37785.1"/>
    </source>
</evidence>